<accession>A0ABS1R2G8</accession>
<evidence type="ECO:0008006" key="3">
    <source>
        <dbReference type="Google" id="ProtNLM"/>
    </source>
</evidence>
<dbReference type="Pfam" id="PF16407">
    <property type="entry name" value="PKD_2"/>
    <property type="match status" value="1"/>
</dbReference>
<proteinExistence type="predicted"/>
<dbReference type="RefSeq" id="WP_202102633.1">
    <property type="nucleotide sequence ID" value="NZ_JAERTY010000004.1"/>
</dbReference>
<sequence length="496" mass="55856">MKRINFIYIAIVLFLQSILLNSCLKNELSDYDHSIVPELLLESGLEDKYLLNVGDELNLVSDLSKEGLNPADYTFKWSYYPKAPNTQVIPIEVGTTEFLNLKSDMATGLYYLVLEVTNKQSGIKYFRKMELIVKRLTSEGWLLLTHKNNQTNLSIVTPDEYVLKDFLVHSSLYPMHEKPLEIICMNDWDDIIQPLAIRTAAPQIYFIDHNTMEVKSNANDAFTSTTSAKFDFFGSDMWYGLYYMRDTDGNFYTASRGMGESDNFPFGFSNALLGNHVLAPMMIPTSSSYPIQALLYDQENKKLVYHPTSGPEIESFQPAGVGAAFDMNDFDENIRYAANGASGSSYIVGEKNDKYTLYEMRLDNGLNQYPAVGKVDLIAPNGKEFTHFALSGKNPLLYFIAGNQLYVYKMNDKQYVALYTFPAGEEVAALKMLKEPIIPPTIPFAESRLGIATNKGIEGVFYTFDLSPTGVLKTGSFNSRIGDFSPIVDIVYKESK</sequence>
<dbReference type="Proteomes" id="UP000625283">
    <property type="component" value="Unassembled WGS sequence"/>
</dbReference>
<keyword evidence="2" id="KW-1185">Reference proteome</keyword>
<protein>
    <recommendedName>
        <fullName evidence="3">PKD family protein</fullName>
    </recommendedName>
</protein>
<name>A0ABS1R2G8_9SPHI</name>
<evidence type="ECO:0000313" key="1">
    <source>
        <dbReference type="EMBL" id="MBL1408878.1"/>
    </source>
</evidence>
<organism evidence="1 2">
    <name type="scientific">Sphingobacterium faecale</name>
    <dbReference type="NCBI Taxonomy" id="2803775"/>
    <lineage>
        <taxon>Bacteria</taxon>
        <taxon>Pseudomonadati</taxon>
        <taxon>Bacteroidota</taxon>
        <taxon>Sphingobacteriia</taxon>
        <taxon>Sphingobacteriales</taxon>
        <taxon>Sphingobacteriaceae</taxon>
        <taxon>Sphingobacterium</taxon>
    </lineage>
</organism>
<reference evidence="1 2" key="1">
    <citation type="submission" date="2021-01" db="EMBL/GenBank/DDBJ databases">
        <title>C459-1 draft genome sequence.</title>
        <authorList>
            <person name="Zhang X.-F."/>
        </authorList>
    </citation>
    <scope>NUCLEOTIDE SEQUENCE [LARGE SCALE GENOMIC DNA]</scope>
    <source>
        <strain evidence="2">C459-1</strain>
    </source>
</reference>
<dbReference type="EMBL" id="JAERTY010000004">
    <property type="protein sequence ID" value="MBL1408878.1"/>
    <property type="molecule type" value="Genomic_DNA"/>
</dbReference>
<evidence type="ECO:0000313" key="2">
    <source>
        <dbReference type="Proteomes" id="UP000625283"/>
    </source>
</evidence>
<gene>
    <name evidence="1" type="ORF">JKG61_08975</name>
</gene>
<comment type="caution">
    <text evidence="1">The sequence shown here is derived from an EMBL/GenBank/DDBJ whole genome shotgun (WGS) entry which is preliminary data.</text>
</comment>
<dbReference type="InterPro" id="IPR032183">
    <property type="entry name" value="PKD-like"/>
</dbReference>